<comment type="caution">
    <text evidence="1">The sequence shown here is derived from an EMBL/GenBank/DDBJ whole genome shotgun (WGS) entry which is preliminary data.</text>
</comment>
<dbReference type="OrthoDB" id="1116396at2"/>
<reference evidence="1 2" key="1">
    <citation type="submission" date="2018-07" db="EMBL/GenBank/DDBJ databases">
        <title>Draft genome sequence of Ancylomarina sp. M1P.</title>
        <authorList>
            <person name="Yadav S."/>
            <person name="Villanueva L."/>
            <person name="Damste J.S.S."/>
        </authorList>
    </citation>
    <scope>NUCLEOTIDE SEQUENCE [LARGE SCALE GENOMIC DNA]</scope>
    <source>
        <strain evidence="1 2">M1P</strain>
    </source>
</reference>
<evidence type="ECO:0008006" key="3">
    <source>
        <dbReference type="Google" id="ProtNLM"/>
    </source>
</evidence>
<keyword evidence="2" id="KW-1185">Reference proteome</keyword>
<dbReference type="SUPFAM" id="SSF49464">
    <property type="entry name" value="Carboxypeptidase regulatory domain-like"/>
    <property type="match status" value="1"/>
</dbReference>
<name>A0A425Y3X7_9BACT</name>
<dbReference type="EMBL" id="QQWG01000004">
    <property type="protein sequence ID" value="RRG22980.1"/>
    <property type="molecule type" value="Genomic_DNA"/>
</dbReference>
<accession>A0A425Y3X7</accession>
<dbReference type="InterPro" id="IPR008969">
    <property type="entry name" value="CarboxyPept-like_regulatory"/>
</dbReference>
<sequence>MYKQYDAAHNRALSVEEFIAINNIKLSAKPLVAELTIKISPLREELENVHKQRTENTSVVTAIKYSDKKTLADLLSSFNQLFFNYYMKIDQPEKVKAFTHSASHYLHGTDGILFNEANQRITDCENLGENLIDVGITAENLTDLKNETEIYRMIINKPLEIKKKNKTLKKKEDLIIKDINNIINLRLNKVMSSTFEKSDPELFAAYQLAARKENPGTRKLAIKGMIQNKETGEALKGVHIIIPALKIDHECRGKKGGYQIKNIETGIFPMRVEAKNFKAQEVTLVHNEGQTVEMNFLMEPELN</sequence>
<dbReference type="RefSeq" id="WP_125029983.1">
    <property type="nucleotide sequence ID" value="NZ_JAPXVP010000004.1"/>
</dbReference>
<dbReference type="AlphaFoldDB" id="A0A425Y3X7"/>
<gene>
    <name evidence="1" type="ORF">DWB61_05960</name>
</gene>
<dbReference type="Gene3D" id="2.60.40.1120">
    <property type="entry name" value="Carboxypeptidase-like, regulatory domain"/>
    <property type="match status" value="1"/>
</dbReference>
<proteinExistence type="predicted"/>
<protein>
    <recommendedName>
        <fullName evidence="3">Carboxypeptidase regulatory-like domain-containing protein</fullName>
    </recommendedName>
</protein>
<dbReference type="Proteomes" id="UP000285794">
    <property type="component" value="Unassembled WGS sequence"/>
</dbReference>
<evidence type="ECO:0000313" key="2">
    <source>
        <dbReference type="Proteomes" id="UP000285794"/>
    </source>
</evidence>
<evidence type="ECO:0000313" key="1">
    <source>
        <dbReference type="EMBL" id="RRG22980.1"/>
    </source>
</evidence>
<organism evidence="1 2">
    <name type="scientific">Ancylomarina euxinus</name>
    <dbReference type="NCBI Taxonomy" id="2283627"/>
    <lineage>
        <taxon>Bacteria</taxon>
        <taxon>Pseudomonadati</taxon>
        <taxon>Bacteroidota</taxon>
        <taxon>Bacteroidia</taxon>
        <taxon>Marinilabiliales</taxon>
        <taxon>Marinifilaceae</taxon>
        <taxon>Ancylomarina</taxon>
    </lineage>
</organism>